<dbReference type="InterPro" id="IPR029068">
    <property type="entry name" value="Glyas_Bleomycin-R_OHBP_Dase"/>
</dbReference>
<evidence type="ECO:0000313" key="1">
    <source>
        <dbReference type="EMBL" id="WYJ80342.1"/>
    </source>
</evidence>
<dbReference type="Proteomes" id="UP000664360">
    <property type="component" value="Chromosome"/>
</dbReference>
<accession>A0ABZ2SX85</accession>
<dbReference type="SUPFAM" id="SSF54593">
    <property type="entry name" value="Glyoxalase/Bleomycin resistance protein/Dihydroxybiphenyl dioxygenase"/>
    <property type="match status" value="1"/>
</dbReference>
<protein>
    <recommendedName>
        <fullName evidence="3">VOC domain-containing protein</fullName>
    </recommendedName>
</protein>
<organism evidence="1 2">
    <name type="scientific">Candidatus Enterococcus mangumiae</name>
    <dbReference type="NCBI Taxonomy" id="2230878"/>
    <lineage>
        <taxon>Bacteria</taxon>
        <taxon>Bacillati</taxon>
        <taxon>Bacillota</taxon>
        <taxon>Bacilli</taxon>
        <taxon>Lactobacillales</taxon>
        <taxon>Enterococcaceae</taxon>
        <taxon>Enterococcus</taxon>
    </lineage>
</organism>
<reference evidence="1 2" key="1">
    <citation type="submission" date="2024-03" db="EMBL/GenBank/DDBJ databases">
        <title>The Genome Sequence of Enterococcus sp. DIV1094.</title>
        <authorList>
            <consortium name="The Broad Institute Genomics Platform"/>
            <consortium name="The Broad Institute Microbial Omics Core"/>
            <consortium name="The Broad Institute Genomic Center for Infectious Diseases"/>
            <person name="Earl A."/>
            <person name="Manson A."/>
            <person name="Gilmore M."/>
            <person name="Schwartman J."/>
            <person name="Shea T."/>
            <person name="Abouelleil A."/>
            <person name="Cao P."/>
            <person name="Chapman S."/>
            <person name="Cusick C."/>
            <person name="Young S."/>
            <person name="Neafsey D."/>
            <person name="Nusbaum C."/>
            <person name="Birren B."/>
        </authorList>
    </citation>
    <scope>NUCLEOTIDE SEQUENCE [LARGE SCALE GENOMIC DNA]</scope>
    <source>
        <strain evidence="1 2">DIV1094</strain>
    </source>
</reference>
<dbReference type="Gene3D" id="3.10.180.10">
    <property type="entry name" value="2,3-Dihydroxybiphenyl 1,2-Dioxygenase, domain 1"/>
    <property type="match status" value="1"/>
</dbReference>
<dbReference type="EMBL" id="CP147250">
    <property type="protein sequence ID" value="WYJ80342.1"/>
    <property type="molecule type" value="Genomic_DNA"/>
</dbReference>
<dbReference type="RefSeq" id="WP_206853361.1">
    <property type="nucleotide sequence ID" value="NZ_CP147250.1"/>
</dbReference>
<keyword evidence="2" id="KW-1185">Reference proteome</keyword>
<evidence type="ECO:0008006" key="3">
    <source>
        <dbReference type="Google" id="ProtNLM"/>
    </source>
</evidence>
<sequence>MNEIIVKKSVPLLPAVSMEQTVAFYKELGFTNLYENKKRSRGYAIMDNGYLNFQLYSYKKLTVPTPTNMYLYEVENIDSLYELFISNYKQIHGKVPPRNGLPRVGIPKNLDADRRFSITDPNGNHFIFSQPYSHKREHSDKSRFEKLYWESNTLAYSHESPIEAKKMLESAISRADLQSELPEVVFQVYVLLTDVSILLGDTKSAKKYYSDASHWFGKIGNQTVEDLADSIEQYQRFDV</sequence>
<evidence type="ECO:0000313" key="2">
    <source>
        <dbReference type="Proteomes" id="UP000664360"/>
    </source>
</evidence>
<gene>
    <name evidence="1" type="ORF">DOK79_001899</name>
</gene>
<name>A0ABZ2SX85_9ENTE</name>
<proteinExistence type="predicted"/>